<name>A0ABP0S992_9DINO</name>
<keyword evidence="2" id="KW-0812">Transmembrane</keyword>
<feature type="transmembrane region" description="Helical" evidence="2">
    <location>
        <begin position="179"/>
        <end position="200"/>
    </location>
</feature>
<sequence length="980" mass="107510">MESQIERVLTVLMNKVVEGIPDGKGGYLERPIDSEAAMFLDECGGQIDAAVAAAARDIFLRKPNWSESVWRGALLVVVGQVPLVGSPAAIFYSQFESIWKQIRFVSLAATMYGHDVREDATQCQIILCLMDDTIRKANGPLAMDQIYSKGMKSGVQVAATIIARQVVAKGGTSFLMKRVLGGLLIGVMPEAVGVLYTVLWTGKMTNHAEMAIKAKELNSRAKAHFKKDEQPGMTVVVVSFLVWFVPVLGFNFAKAWNTFDKVFGRLLVLTPLVDWPMLAPLVDALSPASQLLVSAAGDDDEGPPLIAFCSAEHSGVSCEVPAVAGSTFDTPVLLSYALAKLMLATLVIFSAYHVVRVVSKSRTWLVSSTGLGVRALLNFVSASNTATSLARALLSPNYDGVYHAHRAAVGLFTLASRFKKDLKPVTPFVVGSLLVWILYNVGLCVVNYVQAFAPLIVGDAHDLTAAMAGVAEIHAELAESGFAWARLKDAIDATCTISLHILVEEIRRPDVIMTMMGPKKVVTGMLFAAKSLGHVVANPKSVLFWLDKATPPVTISWALLAAQYSATFLGLACGLLAQSGVVTKLELVLLSYCVFLSIPFYLWQKTMPPPYDDQVWAEALKSRHRLLYLIPELDSKARSRIYFAINFFEHYDFAVTSSKEYASYSFVKVKDWVATSFSKREKQELRRLGRERSNSDPLEFDASIYQDENDGWMARVSAWVPFWDSVTGRSETIEVNTAFVVDEPDMSREHTWTEWLRFKVLRRSPSIKATPDTDTLQIRELGEGEEAMLAKCEVEDKYVQDDDRATQQKEQPPLAETLDEQAAVEETVQGDVVEEETVQGQVVEEETVQDAVFEEEAVQDAVVEDENVQDAKVGKETVRDAEVEETVQGADVVTPQEEVVQVDDGEALEDALSSNELDETAADSDLDELAAPAGTTEEEKSVSVNASTDDTKEIVTEEESGQVESATEAETAEKDDQGVE</sequence>
<protein>
    <submittedName>
        <fullName evidence="3">Uncharacterized protein</fullName>
    </submittedName>
</protein>
<keyword evidence="2" id="KW-0472">Membrane</keyword>
<organism evidence="3 4">
    <name type="scientific">Durusdinium trenchii</name>
    <dbReference type="NCBI Taxonomy" id="1381693"/>
    <lineage>
        <taxon>Eukaryota</taxon>
        <taxon>Sar</taxon>
        <taxon>Alveolata</taxon>
        <taxon>Dinophyceae</taxon>
        <taxon>Suessiales</taxon>
        <taxon>Symbiodiniaceae</taxon>
        <taxon>Durusdinium</taxon>
    </lineage>
</organism>
<accession>A0ABP0S992</accession>
<feature type="compositionally biased region" description="Basic and acidic residues" evidence="1">
    <location>
        <begin position="872"/>
        <end position="881"/>
    </location>
</feature>
<feature type="transmembrane region" description="Helical" evidence="2">
    <location>
        <begin position="555"/>
        <end position="577"/>
    </location>
</feature>
<feature type="transmembrane region" description="Helical" evidence="2">
    <location>
        <begin position="232"/>
        <end position="250"/>
    </location>
</feature>
<feature type="region of interest" description="Disordered" evidence="1">
    <location>
        <begin position="910"/>
        <end position="980"/>
    </location>
</feature>
<keyword evidence="4" id="KW-1185">Reference proteome</keyword>
<feature type="compositionally biased region" description="Acidic residues" evidence="1">
    <location>
        <begin position="916"/>
        <end position="928"/>
    </location>
</feature>
<feature type="transmembrane region" description="Helical" evidence="2">
    <location>
        <begin position="425"/>
        <end position="449"/>
    </location>
</feature>
<feature type="transmembrane region" description="Helical" evidence="2">
    <location>
        <begin position="262"/>
        <end position="282"/>
    </location>
</feature>
<keyword evidence="2" id="KW-1133">Transmembrane helix</keyword>
<evidence type="ECO:0000313" key="4">
    <source>
        <dbReference type="Proteomes" id="UP001642464"/>
    </source>
</evidence>
<dbReference type="Proteomes" id="UP001642464">
    <property type="component" value="Unassembled WGS sequence"/>
</dbReference>
<feature type="region of interest" description="Disordered" evidence="1">
    <location>
        <begin position="865"/>
        <end position="890"/>
    </location>
</feature>
<dbReference type="EMBL" id="CAXAMM010043194">
    <property type="protein sequence ID" value="CAK9108906.1"/>
    <property type="molecule type" value="Genomic_DNA"/>
</dbReference>
<feature type="transmembrane region" description="Helical" evidence="2">
    <location>
        <begin position="584"/>
        <end position="603"/>
    </location>
</feature>
<feature type="transmembrane region" description="Helical" evidence="2">
    <location>
        <begin position="333"/>
        <end position="355"/>
    </location>
</feature>
<evidence type="ECO:0000256" key="2">
    <source>
        <dbReference type="SAM" id="Phobius"/>
    </source>
</evidence>
<reference evidence="3 4" key="1">
    <citation type="submission" date="2024-02" db="EMBL/GenBank/DDBJ databases">
        <authorList>
            <person name="Chen Y."/>
            <person name="Shah S."/>
            <person name="Dougan E. K."/>
            <person name="Thang M."/>
            <person name="Chan C."/>
        </authorList>
    </citation>
    <scope>NUCLEOTIDE SEQUENCE [LARGE SCALE GENOMIC DNA]</scope>
</reference>
<gene>
    <name evidence="3" type="ORF">SCF082_LOCUS50632</name>
</gene>
<proteinExistence type="predicted"/>
<comment type="caution">
    <text evidence="3">The sequence shown here is derived from an EMBL/GenBank/DDBJ whole genome shotgun (WGS) entry which is preliminary data.</text>
</comment>
<feature type="compositionally biased region" description="Basic and acidic residues" evidence="1">
    <location>
        <begin position="971"/>
        <end position="980"/>
    </location>
</feature>
<evidence type="ECO:0000256" key="1">
    <source>
        <dbReference type="SAM" id="MobiDB-lite"/>
    </source>
</evidence>
<evidence type="ECO:0000313" key="3">
    <source>
        <dbReference type="EMBL" id="CAK9108906.1"/>
    </source>
</evidence>